<keyword evidence="2" id="KW-0472">Membrane</keyword>
<gene>
    <name evidence="3" type="ORF">OBRU01_24453</name>
</gene>
<evidence type="ECO:0000313" key="3">
    <source>
        <dbReference type="EMBL" id="KOB64164.1"/>
    </source>
</evidence>
<feature type="transmembrane region" description="Helical" evidence="2">
    <location>
        <begin position="45"/>
        <end position="67"/>
    </location>
</feature>
<keyword evidence="4" id="KW-1185">Reference proteome</keyword>
<sequence>MHDQPQSGLDRAVWWTEHVLRHGSGKHLRSPSANMPWSEYLELNLVLVFLGLALAFVTIIGIVGFYLCTAQCVWDLVGEQAGCSGPWMTSDLPRCSNYTTMRDLITAYMNTYQSHSCGSCPRFCMSYLYNSFVTDRKTLYVWDSNEKKWCMSSGDAALQTQLYIYFNSMMVSVYEERFNYDWNLFISDLGGSI</sequence>
<dbReference type="GO" id="GO:0008194">
    <property type="term" value="F:UDP-glycosyltransferase activity"/>
    <property type="evidence" value="ECO:0007669"/>
    <property type="project" value="InterPro"/>
</dbReference>
<keyword evidence="1 3" id="KW-0808">Transferase</keyword>
<dbReference type="EMBL" id="JTDY01009046">
    <property type="protein sequence ID" value="KOB64164.1"/>
    <property type="molecule type" value="Genomic_DNA"/>
</dbReference>
<proteinExistence type="predicted"/>
<comment type="caution">
    <text evidence="3">The sequence shown here is derived from an EMBL/GenBank/DDBJ whole genome shotgun (WGS) entry which is preliminary data.</text>
</comment>
<protein>
    <submittedName>
        <fullName evidence="3">Glycosyltransferase 2</fullName>
    </submittedName>
</protein>
<keyword evidence="2" id="KW-0812">Transmembrane</keyword>
<evidence type="ECO:0000256" key="1">
    <source>
        <dbReference type="ARBA" id="ARBA00022679"/>
    </source>
</evidence>
<feature type="non-terminal residue" evidence="3">
    <location>
        <position position="193"/>
    </location>
</feature>
<dbReference type="GO" id="GO:0016020">
    <property type="term" value="C:membrane"/>
    <property type="evidence" value="ECO:0007669"/>
    <property type="project" value="UniProtKB-SubCell"/>
</dbReference>
<organism evidence="3 4">
    <name type="scientific">Operophtera brumata</name>
    <name type="common">Winter moth</name>
    <name type="synonym">Phalaena brumata</name>
    <dbReference type="NCBI Taxonomy" id="104452"/>
    <lineage>
        <taxon>Eukaryota</taxon>
        <taxon>Metazoa</taxon>
        <taxon>Ecdysozoa</taxon>
        <taxon>Arthropoda</taxon>
        <taxon>Hexapoda</taxon>
        <taxon>Insecta</taxon>
        <taxon>Pterygota</taxon>
        <taxon>Neoptera</taxon>
        <taxon>Endopterygota</taxon>
        <taxon>Lepidoptera</taxon>
        <taxon>Glossata</taxon>
        <taxon>Ditrysia</taxon>
        <taxon>Geometroidea</taxon>
        <taxon>Geometridae</taxon>
        <taxon>Larentiinae</taxon>
        <taxon>Operophtera</taxon>
    </lineage>
</organism>
<name>A0A0L7KMK5_OPEBR</name>
<keyword evidence="2" id="KW-1133">Transmembrane helix</keyword>
<dbReference type="AlphaFoldDB" id="A0A0L7KMK5"/>
<reference evidence="3 4" key="1">
    <citation type="journal article" date="2015" name="Genome Biol. Evol.">
        <title>The genome of winter moth (Operophtera brumata) provides a genomic perspective on sexual dimorphism and phenology.</title>
        <authorList>
            <person name="Derks M.F."/>
            <person name="Smit S."/>
            <person name="Salis L."/>
            <person name="Schijlen E."/>
            <person name="Bossers A."/>
            <person name="Mateman C."/>
            <person name="Pijl A.S."/>
            <person name="de Ridder D."/>
            <person name="Groenen M.A."/>
            <person name="Visser M.E."/>
            <person name="Megens H.J."/>
        </authorList>
    </citation>
    <scope>NUCLEOTIDE SEQUENCE [LARGE SCALE GENOMIC DNA]</scope>
    <source>
        <strain evidence="3">WM2013NL</strain>
        <tissue evidence="3">Head and thorax</tissue>
    </source>
</reference>
<evidence type="ECO:0000256" key="2">
    <source>
        <dbReference type="SAM" id="Phobius"/>
    </source>
</evidence>
<dbReference type="Proteomes" id="UP000037510">
    <property type="component" value="Unassembled WGS sequence"/>
</dbReference>
<dbReference type="Pfam" id="PF00201">
    <property type="entry name" value="UDPGT"/>
    <property type="match status" value="1"/>
</dbReference>
<dbReference type="InterPro" id="IPR002213">
    <property type="entry name" value="UDP_glucos_trans"/>
</dbReference>
<dbReference type="GO" id="GO:0005272">
    <property type="term" value="F:sodium channel activity"/>
    <property type="evidence" value="ECO:0007669"/>
    <property type="project" value="UniProtKB-KW"/>
</dbReference>
<accession>A0A0L7KMK5</accession>
<evidence type="ECO:0000313" key="4">
    <source>
        <dbReference type="Proteomes" id="UP000037510"/>
    </source>
</evidence>